<feature type="binding site" evidence="10">
    <location>
        <position position="254"/>
    </location>
    <ligand>
        <name>a divalent metal cation</name>
        <dbReference type="ChEBI" id="CHEBI:60240"/>
    </ligand>
</feature>
<dbReference type="Pfam" id="PF03949">
    <property type="entry name" value="Malic_M"/>
    <property type="match status" value="1"/>
</dbReference>
<keyword evidence="16" id="KW-1185">Reference proteome</keyword>
<feature type="active site" description="Proton acceptor" evidence="8">
    <location>
        <position position="183"/>
    </location>
</feature>
<comment type="cofactor">
    <cofactor evidence="10">
        <name>Mg(2+)</name>
        <dbReference type="ChEBI" id="CHEBI:18420"/>
    </cofactor>
    <cofactor evidence="10">
        <name>Mn(2+)</name>
        <dbReference type="ChEBI" id="CHEBI:29035"/>
    </cofactor>
    <text evidence="10">Divalent metal cations. Prefers magnesium or manganese.</text>
</comment>
<dbReference type="SMART" id="SM01274">
    <property type="entry name" value="malic"/>
    <property type="match status" value="1"/>
</dbReference>
<proteinExistence type="inferred from homology"/>
<dbReference type="GO" id="GO:0046872">
    <property type="term" value="F:metal ion binding"/>
    <property type="evidence" value="ECO:0007669"/>
    <property type="project" value="UniProtKB-KW"/>
</dbReference>
<evidence type="ECO:0000256" key="11">
    <source>
        <dbReference type="RuleBase" id="RU003426"/>
    </source>
</evidence>
<evidence type="ECO:0000256" key="4">
    <source>
        <dbReference type="ARBA" id="ARBA00023002"/>
    </source>
</evidence>
<dbReference type="CDD" id="cd05312">
    <property type="entry name" value="NAD_bind_1_malic_enz"/>
    <property type="match status" value="1"/>
</dbReference>
<evidence type="ECO:0000256" key="8">
    <source>
        <dbReference type="PIRSR" id="PIRSR000106-1"/>
    </source>
</evidence>
<dbReference type="PROSITE" id="PS00331">
    <property type="entry name" value="MALIC_ENZYMES"/>
    <property type="match status" value="1"/>
</dbReference>
<evidence type="ECO:0000256" key="2">
    <source>
        <dbReference type="ARBA" id="ARBA00008785"/>
    </source>
</evidence>
<reference evidence="15 16" key="1">
    <citation type="submission" date="2021-11" db="EMBL/GenBank/DDBJ databases">
        <title>Black yeast isolated from Biological Soil Crust.</title>
        <authorList>
            <person name="Kurbessoian T."/>
        </authorList>
    </citation>
    <scope>NUCLEOTIDE SEQUENCE [LARGE SCALE GENOMIC DNA]</scope>
    <source>
        <strain evidence="15 16">CCFEE 5522</strain>
    </source>
</reference>
<feature type="binding site" evidence="10">
    <location>
        <position position="255"/>
    </location>
    <ligand>
        <name>a divalent metal cation</name>
        <dbReference type="ChEBI" id="CHEBI:60240"/>
    </ligand>
</feature>
<dbReference type="Gene3D" id="3.40.50.720">
    <property type="entry name" value="NAD(P)-binding Rossmann-like Domain"/>
    <property type="match status" value="1"/>
</dbReference>
<keyword evidence="5" id="KW-0520">NAD</keyword>
<comment type="cofactor">
    <cofactor evidence="1">
        <name>Mn(2+)</name>
        <dbReference type="ChEBI" id="CHEBI:29035"/>
    </cofactor>
</comment>
<name>A0AAV9JDV8_9PEZI</name>
<accession>A0AAV9JDV8</accession>
<evidence type="ECO:0000256" key="1">
    <source>
        <dbReference type="ARBA" id="ARBA00001936"/>
    </source>
</evidence>
<dbReference type="InterPro" id="IPR046346">
    <property type="entry name" value="Aminoacid_DH-like_N_sf"/>
</dbReference>
<evidence type="ECO:0000256" key="5">
    <source>
        <dbReference type="ARBA" id="ARBA00023027"/>
    </source>
</evidence>
<evidence type="ECO:0000256" key="7">
    <source>
        <dbReference type="ARBA" id="ARBA00052591"/>
    </source>
</evidence>
<dbReference type="FunFam" id="3.40.50.720:FF:000055">
    <property type="entry name" value="NAD-dependent malic enzyme"/>
    <property type="match status" value="1"/>
</dbReference>
<comment type="caution">
    <text evidence="15">The sequence shown here is derived from an EMBL/GenBank/DDBJ whole genome shotgun (WGS) entry which is preliminary data.</text>
</comment>
<dbReference type="InterPro" id="IPR012301">
    <property type="entry name" value="Malic_N_dom"/>
</dbReference>
<feature type="region of interest" description="Disordered" evidence="12">
    <location>
        <begin position="575"/>
        <end position="595"/>
    </location>
</feature>
<comment type="catalytic activity">
    <reaction evidence="6">
        <text>oxaloacetate + H(+) = pyruvate + CO2</text>
        <dbReference type="Rhea" id="RHEA:15641"/>
        <dbReference type="ChEBI" id="CHEBI:15361"/>
        <dbReference type="ChEBI" id="CHEBI:15378"/>
        <dbReference type="ChEBI" id="CHEBI:16452"/>
        <dbReference type="ChEBI" id="CHEBI:16526"/>
        <dbReference type="EC" id="1.1.1.38"/>
    </reaction>
</comment>
<evidence type="ECO:0000256" key="3">
    <source>
        <dbReference type="ARBA" id="ARBA00022723"/>
    </source>
</evidence>
<feature type="domain" description="Malic enzyme NAD-binding" evidence="13">
    <location>
        <begin position="279"/>
        <end position="538"/>
    </location>
</feature>
<evidence type="ECO:0000313" key="15">
    <source>
        <dbReference type="EMBL" id="KAK4543305.1"/>
    </source>
</evidence>
<evidence type="ECO:0000256" key="10">
    <source>
        <dbReference type="PIRSR" id="PIRSR000106-3"/>
    </source>
</evidence>
<gene>
    <name evidence="15" type="ORF">LTR36_005664</name>
</gene>
<evidence type="ECO:0000259" key="14">
    <source>
        <dbReference type="SMART" id="SM01274"/>
    </source>
</evidence>
<dbReference type="FunFam" id="3.40.50.10380:FF:000001">
    <property type="entry name" value="NAD-dependent malic enzyme"/>
    <property type="match status" value="1"/>
</dbReference>
<dbReference type="Proteomes" id="UP001324427">
    <property type="component" value="Unassembled WGS sequence"/>
</dbReference>
<evidence type="ECO:0000256" key="6">
    <source>
        <dbReference type="ARBA" id="ARBA00050168"/>
    </source>
</evidence>
<dbReference type="PANTHER" id="PTHR23406">
    <property type="entry name" value="MALIC ENZYME-RELATED"/>
    <property type="match status" value="1"/>
</dbReference>
<dbReference type="AlphaFoldDB" id="A0AAV9JDV8"/>
<dbReference type="InterPro" id="IPR012302">
    <property type="entry name" value="Malic_NAD-bd"/>
</dbReference>
<feature type="binding site" evidence="9">
    <location>
        <position position="424"/>
    </location>
    <ligand>
        <name>(S)-malate</name>
        <dbReference type="ChEBI" id="CHEBI:15589"/>
    </ligand>
</feature>
<evidence type="ECO:0000313" key="16">
    <source>
        <dbReference type="Proteomes" id="UP001324427"/>
    </source>
</evidence>
<dbReference type="GO" id="GO:0051287">
    <property type="term" value="F:NAD binding"/>
    <property type="evidence" value="ECO:0007669"/>
    <property type="project" value="InterPro"/>
</dbReference>
<keyword evidence="3 10" id="KW-0479">Metal-binding</keyword>
<dbReference type="GO" id="GO:0005829">
    <property type="term" value="C:cytosol"/>
    <property type="evidence" value="ECO:0007669"/>
    <property type="project" value="TreeGrafter"/>
</dbReference>
<comment type="similarity">
    <text evidence="2 11">Belongs to the malic enzymes family.</text>
</comment>
<keyword evidence="4 11" id="KW-0560">Oxidoreductase</keyword>
<dbReference type="EMBL" id="JAVFHQ010000033">
    <property type="protein sequence ID" value="KAK4543305.1"/>
    <property type="molecule type" value="Genomic_DNA"/>
</dbReference>
<protein>
    <recommendedName>
        <fullName evidence="11">Malic enzyme</fullName>
    </recommendedName>
</protein>
<dbReference type="GO" id="GO:0006108">
    <property type="term" value="P:malate metabolic process"/>
    <property type="evidence" value="ECO:0007669"/>
    <property type="project" value="TreeGrafter"/>
</dbReference>
<dbReference type="PIRSF" id="PIRSF000106">
    <property type="entry name" value="ME"/>
    <property type="match status" value="1"/>
</dbReference>
<dbReference type="NCBIfam" id="NF010052">
    <property type="entry name" value="PRK13529.1"/>
    <property type="match status" value="1"/>
</dbReference>
<dbReference type="PANTHER" id="PTHR23406:SF34">
    <property type="entry name" value="NAD-DEPENDENT MALIC ENZYME, MITOCHONDRIAL"/>
    <property type="match status" value="1"/>
</dbReference>
<dbReference type="InterPro" id="IPR036291">
    <property type="entry name" value="NAD(P)-bd_dom_sf"/>
</dbReference>
<dbReference type="GO" id="GO:0005739">
    <property type="term" value="C:mitochondrion"/>
    <property type="evidence" value="ECO:0007669"/>
    <property type="project" value="TreeGrafter"/>
</dbReference>
<dbReference type="InterPro" id="IPR037062">
    <property type="entry name" value="Malic_N_dom_sf"/>
</dbReference>
<feature type="binding site" evidence="10">
    <location>
        <position position="278"/>
    </location>
    <ligand>
        <name>a divalent metal cation</name>
        <dbReference type="ChEBI" id="CHEBI:60240"/>
    </ligand>
</feature>
<dbReference type="SMART" id="SM00919">
    <property type="entry name" value="Malic_M"/>
    <property type="match status" value="1"/>
</dbReference>
<evidence type="ECO:0000256" key="9">
    <source>
        <dbReference type="PIRSR" id="PIRSR000106-2"/>
    </source>
</evidence>
<organism evidence="15 16">
    <name type="scientific">Oleoguttula mirabilis</name>
    <dbReference type="NCBI Taxonomy" id="1507867"/>
    <lineage>
        <taxon>Eukaryota</taxon>
        <taxon>Fungi</taxon>
        <taxon>Dikarya</taxon>
        <taxon>Ascomycota</taxon>
        <taxon>Pezizomycotina</taxon>
        <taxon>Dothideomycetes</taxon>
        <taxon>Dothideomycetidae</taxon>
        <taxon>Mycosphaerellales</taxon>
        <taxon>Teratosphaeriaceae</taxon>
        <taxon>Oleoguttula</taxon>
    </lineage>
</organism>
<dbReference type="SUPFAM" id="SSF51735">
    <property type="entry name" value="NAD(P)-binding Rossmann-fold domains"/>
    <property type="match status" value="1"/>
</dbReference>
<dbReference type="PRINTS" id="PR00072">
    <property type="entry name" value="MALOXRDTASE"/>
</dbReference>
<comment type="catalytic activity">
    <reaction evidence="7">
        <text>(S)-malate + NAD(+) = pyruvate + CO2 + NADH</text>
        <dbReference type="Rhea" id="RHEA:12653"/>
        <dbReference type="ChEBI" id="CHEBI:15361"/>
        <dbReference type="ChEBI" id="CHEBI:15589"/>
        <dbReference type="ChEBI" id="CHEBI:16526"/>
        <dbReference type="ChEBI" id="CHEBI:57540"/>
        <dbReference type="ChEBI" id="CHEBI:57945"/>
        <dbReference type="EC" id="1.1.1.38"/>
    </reaction>
</comment>
<evidence type="ECO:0000256" key="12">
    <source>
        <dbReference type="SAM" id="MobiDB-lite"/>
    </source>
</evidence>
<feature type="binding site" evidence="9">
    <location>
        <position position="469"/>
    </location>
    <ligand>
        <name>(S)-malate</name>
        <dbReference type="ChEBI" id="CHEBI:15589"/>
    </ligand>
</feature>
<evidence type="ECO:0000259" key="13">
    <source>
        <dbReference type="SMART" id="SM00919"/>
    </source>
</evidence>
<dbReference type="InterPro" id="IPR001891">
    <property type="entry name" value="Malic_OxRdtase"/>
</dbReference>
<feature type="compositionally biased region" description="Basic and acidic residues" evidence="12">
    <location>
        <begin position="575"/>
        <end position="584"/>
    </location>
</feature>
<feature type="domain" description="Malic enzyme N-terminal" evidence="14">
    <location>
        <begin position="88"/>
        <end position="269"/>
    </location>
</feature>
<dbReference type="GO" id="GO:0004471">
    <property type="term" value="F:malate dehydrogenase (decarboxylating) (NAD+) activity"/>
    <property type="evidence" value="ECO:0007669"/>
    <property type="project" value="TreeGrafter"/>
</dbReference>
<dbReference type="Gene3D" id="3.40.50.10380">
    <property type="entry name" value="Malic enzyme, N-terminal domain"/>
    <property type="match status" value="1"/>
</dbReference>
<feature type="active site" description="Proton donor" evidence="8">
    <location>
        <position position="111"/>
    </location>
</feature>
<sequence length="595" mass="65587">MAKNSKFGHLPLSTSGPQDCALTGSSLLQTPYLNKGSAFPQEEREEFGLTGLLPSRVNTIEEQVKRAYVQYNARRTPLGKNIFMTSMKEQNETLYYRLIQDHLKEMFPIIYTPTEGEAIQDYSRSFRKPEGCFLTISDPDGIEPALDKWGPSDDIDIIVCSDGEQILGIGDQGVGGILISIAKLVIYTLCAGIHPSRTLPVVLDVGTDNPDLLNDDLYLGLQRPRIRGEEYDAFIDRFVRACRKRYPKAYIHFEDFGLPNARRILDKYTPEMACFNDDVQGTGCVTLAAIYAALNITKLNIKDLRVVIFGAGTAGTGIADQVRDAIAVESGKSKEEATKQICCVDKPGVLLESMKDDLTPAQHPYAKPDKEWEGINHKSLLDVVKQVKPHVLIGTSTKPKTFTKEVVQEMAKHVPRPLIFPLSNPTKLHEADPKDLFDWTDGKVLTATGSPFPPIETKEGKKREIAECNNSTIFPGIGLGAVLSKAKLLTPEMLVTATKALAAQAPALKDPDAGLLPDVQDVREISVNIAKAVIKQAVKEGLNQEKEIPSEDGELEEWIREQMWDPVYRPLTKVSREEASRVAKGEAGSKGSAKS</sequence>
<dbReference type="Pfam" id="PF00390">
    <property type="entry name" value="malic"/>
    <property type="match status" value="1"/>
</dbReference>
<dbReference type="SUPFAM" id="SSF53223">
    <property type="entry name" value="Aminoacid dehydrogenase-like, N-terminal domain"/>
    <property type="match status" value="1"/>
</dbReference>
<dbReference type="InterPro" id="IPR015884">
    <property type="entry name" value="Malic_enzyme_CS"/>
</dbReference>